<evidence type="ECO:0000259" key="4">
    <source>
        <dbReference type="PROSITE" id="PS50887"/>
    </source>
</evidence>
<feature type="domain" description="EAL" evidence="3">
    <location>
        <begin position="595"/>
        <end position="849"/>
    </location>
</feature>
<dbReference type="PROSITE" id="PS51257">
    <property type="entry name" value="PROKAR_LIPOPROTEIN"/>
    <property type="match status" value="1"/>
</dbReference>
<dbReference type="PANTHER" id="PTHR33121">
    <property type="entry name" value="CYCLIC DI-GMP PHOSPHODIESTERASE PDEF"/>
    <property type="match status" value="1"/>
</dbReference>
<proteinExistence type="predicted"/>
<dbReference type="InterPro" id="IPR029787">
    <property type="entry name" value="Nucleotide_cyclase"/>
</dbReference>
<dbReference type="Pfam" id="PF00990">
    <property type="entry name" value="GGDEF"/>
    <property type="match status" value="1"/>
</dbReference>
<dbReference type="InterPro" id="IPR050706">
    <property type="entry name" value="Cyclic-di-GMP_PDE-like"/>
</dbReference>
<dbReference type="PANTHER" id="PTHR33121:SF23">
    <property type="entry name" value="CYCLIC DI-GMP PHOSPHODIESTERASE PDEB"/>
    <property type="match status" value="1"/>
</dbReference>
<keyword evidence="1" id="KW-0472">Membrane</keyword>
<dbReference type="PROSITE" id="PS50883">
    <property type="entry name" value="EAL"/>
    <property type="match status" value="1"/>
</dbReference>
<dbReference type="NCBIfam" id="TIGR00229">
    <property type="entry name" value="sensory_box"/>
    <property type="match status" value="1"/>
</dbReference>
<dbReference type="RefSeq" id="WP_220782027.1">
    <property type="nucleotide sequence ID" value="NZ_BPEY01000060.1"/>
</dbReference>
<evidence type="ECO:0000313" key="5">
    <source>
        <dbReference type="EMBL" id="GIU48646.1"/>
    </source>
</evidence>
<feature type="transmembrane region" description="Helical" evidence="1">
    <location>
        <begin position="219"/>
        <end position="244"/>
    </location>
</feature>
<feature type="domain" description="GGDEF" evidence="4">
    <location>
        <begin position="448"/>
        <end position="584"/>
    </location>
</feature>
<organism evidence="5 6">
    <name type="scientific">Shewanella sairae</name>
    <dbReference type="NCBI Taxonomy" id="190310"/>
    <lineage>
        <taxon>Bacteria</taxon>
        <taxon>Pseudomonadati</taxon>
        <taxon>Pseudomonadota</taxon>
        <taxon>Gammaproteobacteria</taxon>
        <taxon>Alteromonadales</taxon>
        <taxon>Shewanellaceae</taxon>
        <taxon>Shewanella</taxon>
    </lineage>
</organism>
<keyword evidence="6" id="KW-1185">Reference proteome</keyword>
<dbReference type="PROSITE" id="PS50887">
    <property type="entry name" value="GGDEF"/>
    <property type="match status" value="1"/>
</dbReference>
<dbReference type="CDD" id="cd01948">
    <property type="entry name" value="EAL"/>
    <property type="match status" value="1"/>
</dbReference>
<dbReference type="EMBL" id="BPEY01000060">
    <property type="protein sequence ID" value="GIU48646.1"/>
    <property type="molecule type" value="Genomic_DNA"/>
</dbReference>
<dbReference type="InterPro" id="IPR000014">
    <property type="entry name" value="PAS"/>
</dbReference>
<reference evidence="5" key="1">
    <citation type="submission" date="2021-05" db="EMBL/GenBank/DDBJ databases">
        <title>Molecular characterization for Shewanella algae harboring chromosomal blaOXA-55-like strains isolated from clinical and environment sample.</title>
        <authorList>
            <person name="Ohama Y."/>
            <person name="Aoki K."/>
            <person name="Harada S."/>
            <person name="Moriya K."/>
            <person name="Ishii Y."/>
            <person name="Tateda K."/>
        </authorList>
    </citation>
    <scope>NUCLEOTIDE SEQUENCE</scope>
    <source>
        <strain evidence="5">JCM 11563</strain>
    </source>
</reference>
<dbReference type="Pfam" id="PF08448">
    <property type="entry name" value="PAS_4"/>
    <property type="match status" value="1"/>
</dbReference>
<evidence type="ECO:0000313" key="6">
    <source>
        <dbReference type="Proteomes" id="UP000887104"/>
    </source>
</evidence>
<dbReference type="InterPro" id="IPR035919">
    <property type="entry name" value="EAL_sf"/>
</dbReference>
<comment type="caution">
    <text evidence="5">The sequence shown here is derived from an EMBL/GenBank/DDBJ whole genome shotgun (WGS) entry which is preliminary data.</text>
</comment>
<dbReference type="Pfam" id="PF00563">
    <property type="entry name" value="EAL"/>
    <property type="match status" value="1"/>
</dbReference>
<protein>
    <submittedName>
        <fullName evidence="5">Cyclic di-GMP phosphodiesterase PdeB</fullName>
    </submittedName>
</protein>
<dbReference type="CDD" id="cd01949">
    <property type="entry name" value="GGDEF"/>
    <property type="match status" value="1"/>
</dbReference>
<dbReference type="SUPFAM" id="SSF55785">
    <property type="entry name" value="PYP-like sensor domain (PAS domain)"/>
    <property type="match status" value="1"/>
</dbReference>
<accession>A0ABQ4PMA5</accession>
<evidence type="ECO:0000259" key="2">
    <source>
        <dbReference type="PROSITE" id="PS50112"/>
    </source>
</evidence>
<dbReference type="Gene3D" id="3.20.20.450">
    <property type="entry name" value="EAL domain"/>
    <property type="match status" value="1"/>
</dbReference>
<dbReference type="Gene3D" id="3.30.450.20">
    <property type="entry name" value="PAS domain"/>
    <property type="match status" value="1"/>
</dbReference>
<dbReference type="SMART" id="SM00267">
    <property type="entry name" value="GGDEF"/>
    <property type="match status" value="1"/>
</dbReference>
<dbReference type="Proteomes" id="UP000887104">
    <property type="component" value="Unassembled WGS sequence"/>
</dbReference>
<dbReference type="InterPro" id="IPR043128">
    <property type="entry name" value="Rev_trsase/Diguanyl_cyclase"/>
</dbReference>
<dbReference type="NCBIfam" id="TIGR00254">
    <property type="entry name" value="GGDEF"/>
    <property type="match status" value="1"/>
</dbReference>
<evidence type="ECO:0000256" key="1">
    <source>
        <dbReference type="SAM" id="Phobius"/>
    </source>
</evidence>
<feature type="transmembrane region" description="Helical" evidence="1">
    <location>
        <begin position="7"/>
        <end position="30"/>
    </location>
</feature>
<sequence>MQIGKKLILVIFGCCVPLIVVACLAGLSWLNSEADYLRNYVIAKELDTIELQIDKDLDSLQSYLEASALNVATESSAPLTLLPSLFDTQQVQQGLSGQVLPLSSLTKRGISLPRELQSQAIHAGVYFDVKQNLGYFINIQVLPQSEPRVLLSPLTDDYLASLGSVDFATQVKVGAGRAQPRLFLPDDSVVAELDTPSLSGMAPAHLAVVFATQPTSRLVWQYSLFALGALGSTFTLLLVVFWGIRLTVIKPFRRFSEQLTQLDPMAIDQTYINHEFSYGINHLTNNMNGLLSKFYMQEQRSKITLAAISDAVVLVDNQGRVSYINPYAERLLCISKEQAEGKELHTLLQSHRGVSDNVIKFIQSGSLETETAQLRLNIDTPRLMAVSIRNIVHLSTQITDAVLVLKDVTQESKFKRQLLRQTYIDPVTGMLNRTAFEQRFATYSEGCRALAVMHLDLEKFKLINDICGHTVGDQMLAKVAKVAKVIKASLPSDCLFARLNGDEFAIAIRDVSALYGAKLLKAIIANVSQQKVLHQGILYQVGMSAGITLAFSHQEQTIELLKDAEIACDAAKRKGSNQIHFYDDRDRELNYQRNAAKWALRIAEAIERNELILYYQKIKKLSSHGRRQRMEILLRIQDPSGRVLPPAQFIAAAERFKLIVEVDKEVIRKAFKWLSLNKQVWGDHCLSINLSGSSLGAEGMVNYILRQQARYAIPSSCVCFEITETSAIQHQKRAMKMLMDLRKRGFTFALDDFGSGFASYGYLKEMPVDYVKIDGCFVKNLASNAKDYAIVKSVNDVCRVMGIETVAEFVENQEIIDKLDVIGVNYGQGYGIGRPQPLDGYQGDLVSEQLLA</sequence>
<gene>
    <name evidence="5" type="primary">pdeB</name>
    <name evidence="5" type="ORF">TUM4438_30510</name>
</gene>
<dbReference type="InterPro" id="IPR035965">
    <property type="entry name" value="PAS-like_dom_sf"/>
</dbReference>
<evidence type="ECO:0000259" key="3">
    <source>
        <dbReference type="PROSITE" id="PS50883"/>
    </source>
</evidence>
<dbReference type="SMART" id="SM00052">
    <property type="entry name" value="EAL"/>
    <property type="match status" value="1"/>
</dbReference>
<dbReference type="InterPro" id="IPR001633">
    <property type="entry name" value="EAL_dom"/>
</dbReference>
<dbReference type="InterPro" id="IPR000160">
    <property type="entry name" value="GGDEF_dom"/>
</dbReference>
<dbReference type="Gene3D" id="3.30.70.270">
    <property type="match status" value="1"/>
</dbReference>
<dbReference type="SUPFAM" id="SSF141868">
    <property type="entry name" value="EAL domain-like"/>
    <property type="match status" value="1"/>
</dbReference>
<name>A0ABQ4PMA5_9GAMM</name>
<dbReference type="InterPro" id="IPR013656">
    <property type="entry name" value="PAS_4"/>
</dbReference>
<dbReference type="PROSITE" id="PS50112">
    <property type="entry name" value="PAS"/>
    <property type="match status" value="1"/>
</dbReference>
<keyword evidence="1" id="KW-0812">Transmembrane</keyword>
<feature type="domain" description="PAS" evidence="2">
    <location>
        <begin position="297"/>
        <end position="344"/>
    </location>
</feature>
<dbReference type="SUPFAM" id="SSF55073">
    <property type="entry name" value="Nucleotide cyclase"/>
    <property type="match status" value="1"/>
</dbReference>
<keyword evidence="1" id="KW-1133">Transmembrane helix</keyword>
<dbReference type="CDD" id="cd00130">
    <property type="entry name" value="PAS"/>
    <property type="match status" value="1"/>
</dbReference>
<dbReference type="SMART" id="SM00091">
    <property type="entry name" value="PAS"/>
    <property type="match status" value="1"/>
</dbReference>